<evidence type="ECO:0000313" key="4">
    <source>
        <dbReference type="Proteomes" id="UP000682005"/>
    </source>
</evidence>
<organism evidence="1 3">
    <name type="scientific">Prevotella fusca JCM 17724</name>
    <dbReference type="NCBI Taxonomy" id="1236517"/>
    <lineage>
        <taxon>Bacteria</taxon>
        <taxon>Pseudomonadati</taxon>
        <taxon>Bacteroidota</taxon>
        <taxon>Bacteroidia</taxon>
        <taxon>Bacteroidales</taxon>
        <taxon>Prevotellaceae</taxon>
        <taxon>Prevotella</taxon>
    </lineage>
</organism>
<evidence type="ECO:0000313" key="3">
    <source>
        <dbReference type="Proteomes" id="UP000060345"/>
    </source>
</evidence>
<dbReference type="Proteomes" id="UP000060345">
    <property type="component" value="Chromosome 2"/>
</dbReference>
<accession>A0A0K1NND7</accession>
<evidence type="ECO:0000313" key="1">
    <source>
        <dbReference type="EMBL" id="AKU70545.1"/>
    </source>
</evidence>
<sequence length="428" mass="50781">MIDFKIWIDKHIGIFDENIHGLFIDSYKCFTNDIERPAYLLAYQGLMQYIRTLILNSSLTPHGFTAQEWENNFLKKLRDDGTWDQKVFDCTQQSDSNSGKGPILNIAKEIREKFPFWRQFRNVCAHYKGYEINKAHVIALYSFIEQYLEAITIEGCTQSLAQKFDNYFNPAITSLHEDITPLLDKIEPMVCDSEADVFLDNIFRSCLLYNPYGERHLFVFHEIIHHCPLRVQNFTKKFMSNCTDFFHSYIEKYPDDILLLISSKQDIYKFCHNQITSYRNMLYILATFYIADLIPECDNNDMLRVCIQAAQRNNTSFDYSRITSDMKRILYDKGYFHQFIESFFNANYTTSHYEAICYNTDFYIDTISILPQIDEEYVTNLIEIFSKQRYPFTLQNRLKEFYHNNIDYKTEVDKICRDNGLVLPDTII</sequence>
<dbReference type="KEGG" id="pfus:ADJ77_12475"/>
<reference evidence="2 4" key="2">
    <citation type="submission" date="2021-03" db="EMBL/GenBank/DDBJ databases">
        <title>Human Oral Microbial Genomes.</title>
        <authorList>
            <person name="Johnston C.D."/>
            <person name="Chen T."/>
            <person name="Dewhirst F.E."/>
        </authorList>
    </citation>
    <scope>NUCLEOTIDE SEQUENCE [LARGE SCALE GENOMIC DNA]</scope>
    <source>
        <strain evidence="2 4">W1435</strain>
    </source>
</reference>
<keyword evidence="4" id="KW-1185">Reference proteome</keyword>
<dbReference type="Proteomes" id="UP000682005">
    <property type="component" value="Chromosome 2"/>
</dbReference>
<proteinExistence type="predicted"/>
<dbReference type="RefSeq" id="WP_050696489.1">
    <property type="nucleotide sequence ID" value="NZ_CP012075.1"/>
</dbReference>
<name>A0A0K1NND7_9BACT</name>
<protein>
    <submittedName>
        <fullName evidence="1">Uncharacterized protein</fullName>
    </submittedName>
</protein>
<dbReference type="AlphaFoldDB" id="A0A0K1NND7"/>
<dbReference type="EMBL" id="CP012075">
    <property type="protein sequence ID" value="AKU70545.1"/>
    <property type="molecule type" value="Genomic_DNA"/>
</dbReference>
<dbReference type="EMBL" id="CP072369">
    <property type="protein sequence ID" value="QUB86188.1"/>
    <property type="molecule type" value="Genomic_DNA"/>
</dbReference>
<gene>
    <name evidence="1" type="ORF">ADJ77_12475</name>
    <name evidence="2" type="ORF">J5A51_02700</name>
</gene>
<reference evidence="1 3" key="1">
    <citation type="submission" date="2015-07" db="EMBL/GenBank/DDBJ databases">
        <authorList>
            <person name="Noorani M."/>
        </authorList>
    </citation>
    <scope>NUCLEOTIDE SEQUENCE [LARGE SCALE GENOMIC DNA]</scope>
    <source>
        <strain evidence="1 3">W1435</strain>
    </source>
</reference>
<evidence type="ECO:0000313" key="2">
    <source>
        <dbReference type="EMBL" id="QUB86188.1"/>
    </source>
</evidence>